<dbReference type="Pfam" id="PF13673">
    <property type="entry name" value="Acetyltransf_10"/>
    <property type="match status" value="1"/>
</dbReference>
<name>A0A1P8K547_9BURK</name>
<dbReference type="EMBL" id="CP019239">
    <property type="protein sequence ID" value="APW41122.1"/>
    <property type="molecule type" value="Genomic_DNA"/>
</dbReference>
<dbReference type="PANTHER" id="PTHR43451">
    <property type="entry name" value="ACETYLTRANSFERASE (GNAT) FAMILY PROTEIN"/>
    <property type="match status" value="1"/>
</dbReference>
<dbReference type="InterPro" id="IPR000182">
    <property type="entry name" value="GNAT_dom"/>
</dbReference>
<evidence type="ECO:0000259" key="1">
    <source>
        <dbReference type="PROSITE" id="PS51186"/>
    </source>
</evidence>
<dbReference type="CDD" id="cd04301">
    <property type="entry name" value="NAT_SF"/>
    <property type="match status" value="1"/>
</dbReference>
<dbReference type="InterPro" id="IPR052564">
    <property type="entry name" value="N-acetyltrans/Recomb-assoc"/>
</dbReference>
<keyword evidence="2" id="KW-0808">Transferase</keyword>
<dbReference type="InterPro" id="IPR016181">
    <property type="entry name" value="Acyl_CoA_acyltransferase"/>
</dbReference>
<reference evidence="2 3" key="1">
    <citation type="submission" date="2017-01" db="EMBL/GenBank/DDBJ databases">
        <authorList>
            <person name="Mah S.A."/>
            <person name="Swanson W.J."/>
            <person name="Moy G.W."/>
            <person name="Vacquier V.D."/>
        </authorList>
    </citation>
    <scope>NUCLEOTIDE SEQUENCE [LARGE SCALE GENOMIC DNA]</scope>
    <source>
        <strain evidence="2 3">DSM 22694</strain>
    </source>
</reference>
<sequence>MLIRPFQTGDEAALYRVHYSAIHQVAVRDYTAEQINAWAPPDADPTLWAERMHAMQPFVAEIDGQIAGYADVQPSGHIVHFFVSGDFPRQGVGRALMERIHAKAQQLGLTALTSDVSRTAQPFFAHFGFHIVEERFPVRLGVTIPNALMRKAL</sequence>
<keyword evidence="3" id="KW-1185">Reference proteome</keyword>
<dbReference type="KEGG" id="rsb:RS694_00220"/>
<accession>A0A1P8K547</accession>
<protein>
    <submittedName>
        <fullName evidence="2">GNAT family N-acetyltransferase</fullName>
    </submittedName>
</protein>
<dbReference type="STRING" id="1484693.RS694_00220"/>
<dbReference type="RefSeq" id="WP_029706303.1">
    <property type="nucleotide sequence ID" value="NZ_CP019239.1"/>
</dbReference>
<dbReference type="Proteomes" id="UP000186110">
    <property type="component" value="Chromosome"/>
</dbReference>
<dbReference type="PANTHER" id="PTHR43451:SF1">
    <property type="entry name" value="ACETYLTRANSFERASE"/>
    <property type="match status" value="1"/>
</dbReference>
<evidence type="ECO:0000313" key="2">
    <source>
        <dbReference type="EMBL" id="APW41122.1"/>
    </source>
</evidence>
<dbReference type="eggNOG" id="COG0456">
    <property type="taxonomic scope" value="Bacteria"/>
</dbReference>
<evidence type="ECO:0000313" key="3">
    <source>
        <dbReference type="Proteomes" id="UP000186110"/>
    </source>
</evidence>
<dbReference type="Gene3D" id="3.40.630.30">
    <property type="match status" value="1"/>
</dbReference>
<proteinExistence type="predicted"/>
<feature type="domain" description="N-acetyltransferase" evidence="1">
    <location>
        <begin position="1"/>
        <end position="153"/>
    </location>
</feature>
<dbReference type="SUPFAM" id="SSF55729">
    <property type="entry name" value="Acyl-CoA N-acyltransferases (Nat)"/>
    <property type="match status" value="1"/>
</dbReference>
<dbReference type="AlphaFoldDB" id="A0A1P8K547"/>
<dbReference type="GO" id="GO:0016747">
    <property type="term" value="F:acyltransferase activity, transferring groups other than amino-acyl groups"/>
    <property type="evidence" value="ECO:0007669"/>
    <property type="project" value="InterPro"/>
</dbReference>
<dbReference type="PROSITE" id="PS51186">
    <property type="entry name" value="GNAT"/>
    <property type="match status" value="1"/>
</dbReference>
<gene>
    <name evidence="2" type="ORF">RS694_00220</name>
</gene>
<organism evidence="2 3">
    <name type="scientific">Rhodoferax saidenbachensis</name>
    <dbReference type="NCBI Taxonomy" id="1484693"/>
    <lineage>
        <taxon>Bacteria</taxon>
        <taxon>Pseudomonadati</taxon>
        <taxon>Pseudomonadota</taxon>
        <taxon>Betaproteobacteria</taxon>
        <taxon>Burkholderiales</taxon>
        <taxon>Comamonadaceae</taxon>
        <taxon>Rhodoferax</taxon>
    </lineage>
</organism>